<dbReference type="Proteomes" id="UP000545761">
    <property type="component" value="Unassembled WGS sequence"/>
</dbReference>
<proteinExistence type="predicted"/>
<reference evidence="3 4" key="1">
    <citation type="submission" date="2020-07" db="EMBL/GenBank/DDBJ databases">
        <title>Streptomyces isolated from Indian soil.</title>
        <authorList>
            <person name="Mandal S."/>
            <person name="Maiti P.K."/>
        </authorList>
    </citation>
    <scope>NUCLEOTIDE SEQUENCE [LARGE SCALE GENOMIC DNA]</scope>
    <source>
        <strain evidence="3 4">PSKA28</strain>
    </source>
</reference>
<comment type="caution">
    <text evidence="3">The sequence shown here is derived from an EMBL/GenBank/DDBJ whole genome shotgun (WGS) entry which is preliminary data.</text>
</comment>
<dbReference type="NCBIfam" id="NF033610">
    <property type="entry name" value="SLATT_3"/>
    <property type="match status" value="1"/>
</dbReference>
<organism evidence="3 4">
    <name type="scientific">Streptomyces himalayensis subsp. himalayensis</name>
    <dbReference type="NCBI Taxonomy" id="2756131"/>
    <lineage>
        <taxon>Bacteria</taxon>
        <taxon>Bacillati</taxon>
        <taxon>Actinomycetota</taxon>
        <taxon>Actinomycetes</taxon>
        <taxon>Kitasatosporales</taxon>
        <taxon>Streptomycetaceae</taxon>
        <taxon>Streptomyces</taxon>
        <taxon>Streptomyces himalayensis</taxon>
    </lineage>
</organism>
<name>A0A7W0DW53_9ACTN</name>
<evidence type="ECO:0000256" key="1">
    <source>
        <dbReference type="SAM" id="MobiDB-lite"/>
    </source>
</evidence>
<dbReference type="AlphaFoldDB" id="A0A7W0DW53"/>
<feature type="domain" description="SMODS and SLOG-associating 2TM effector" evidence="2">
    <location>
        <begin position="9"/>
        <end position="103"/>
    </location>
</feature>
<dbReference type="InterPro" id="IPR041116">
    <property type="entry name" value="SLATT_3"/>
</dbReference>
<sequence length="224" mass="25009">MSRANSGPGLYTAWRRSCVHYHAHRAAVEMVKSLCRLYMAAAGEFRVGVPNPEALLATRLEDGMRELRRAGWDAARRGPQPAGEGRITDVMRAVRSKSFVTRRDIYVRHRVQEQLAWYGGKSERSQRSAAVWQARASTARRGGLRRSRSRRFRTRARGTSASSSVLTPVGASWRAGRMVPAADAASLRELSWERACCRSCGGGCSAPSRRRWGPPLRDAPWRLS</sequence>
<evidence type="ECO:0000259" key="2">
    <source>
        <dbReference type="Pfam" id="PF18184"/>
    </source>
</evidence>
<gene>
    <name evidence="3" type="ORF">H1D24_40445</name>
</gene>
<feature type="region of interest" description="Disordered" evidence="1">
    <location>
        <begin position="203"/>
        <end position="224"/>
    </location>
</feature>
<dbReference type="EMBL" id="JACEHE010000058">
    <property type="protein sequence ID" value="MBA2951853.1"/>
    <property type="molecule type" value="Genomic_DNA"/>
</dbReference>
<evidence type="ECO:0000313" key="4">
    <source>
        <dbReference type="Proteomes" id="UP000545761"/>
    </source>
</evidence>
<accession>A0A7W0DW53</accession>
<protein>
    <submittedName>
        <fullName evidence="3">SLATT domain-containing protein</fullName>
    </submittedName>
</protein>
<feature type="region of interest" description="Disordered" evidence="1">
    <location>
        <begin position="139"/>
        <end position="163"/>
    </location>
</feature>
<feature type="compositionally biased region" description="Basic residues" evidence="1">
    <location>
        <begin position="142"/>
        <end position="156"/>
    </location>
</feature>
<evidence type="ECO:0000313" key="3">
    <source>
        <dbReference type="EMBL" id="MBA2951853.1"/>
    </source>
</evidence>
<dbReference type="Pfam" id="PF18184">
    <property type="entry name" value="SLATT_3"/>
    <property type="match status" value="1"/>
</dbReference>